<comment type="caution">
    <text evidence="1">The sequence shown here is derived from an EMBL/GenBank/DDBJ whole genome shotgun (WGS) entry which is preliminary data.</text>
</comment>
<evidence type="ECO:0000313" key="2">
    <source>
        <dbReference type="Proteomes" id="UP001162131"/>
    </source>
</evidence>
<sequence>MRTSVVAFMGMLHAMKGIRFEKKRIIAKACISSVVLYGTEAFATSEHYENVIKKLWRDCKEDTPEKYLMLPQMHAMKLC</sequence>
<reference evidence="1" key="1">
    <citation type="submission" date="2021-09" db="EMBL/GenBank/DDBJ databases">
        <authorList>
            <consortium name="AG Swart"/>
            <person name="Singh M."/>
            <person name="Singh A."/>
            <person name="Seah K."/>
            <person name="Emmerich C."/>
        </authorList>
    </citation>
    <scope>NUCLEOTIDE SEQUENCE</scope>
    <source>
        <strain evidence="1">ATCC30299</strain>
    </source>
</reference>
<proteinExistence type="predicted"/>
<dbReference type="Proteomes" id="UP001162131">
    <property type="component" value="Unassembled WGS sequence"/>
</dbReference>
<evidence type="ECO:0000313" key="1">
    <source>
        <dbReference type="EMBL" id="CAG9311250.1"/>
    </source>
</evidence>
<name>A0AAU9IBF7_9CILI</name>
<protein>
    <submittedName>
        <fullName evidence="1">Uncharacterized protein</fullName>
    </submittedName>
</protein>
<accession>A0AAU9IBF7</accession>
<dbReference type="EMBL" id="CAJZBQ010000004">
    <property type="protein sequence ID" value="CAG9311250.1"/>
    <property type="molecule type" value="Genomic_DNA"/>
</dbReference>
<gene>
    <name evidence="1" type="ORF">BSTOLATCC_MIC4023</name>
</gene>
<organism evidence="1 2">
    <name type="scientific">Blepharisma stoltei</name>
    <dbReference type="NCBI Taxonomy" id="1481888"/>
    <lineage>
        <taxon>Eukaryota</taxon>
        <taxon>Sar</taxon>
        <taxon>Alveolata</taxon>
        <taxon>Ciliophora</taxon>
        <taxon>Postciliodesmatophora</taxon>
        <taxon>Heterotrichea</taxon>
        <taxon>Heterotrichida</taxon>
        <taxon>Blepharismidae</taxon>
        <taxon>Blepharisma</taxon>
    </lineage>
</organism>
<keyword evidence="2" id="KW-1185">Reference proteome</keyword>
<dbReference type="AlphaFoldDB" id="A0AAU9IBF7"/>